<organism evidence="2 3">
    <name type="scientific">Yasminevirus sp. GU-2018</name>
    <dbReference type="NCBI Taxonomy" id="2420051"/>
    <lineage>
        <taxon>Viruses</taxon>
        <taxon>Varidnaviria</taxon>
        <taxon>Bamfordvirae</taxon>
        <taxon>Nucleocytoviricota</taxon>
        <taxon>Megaviricetes</taxon>
        <taxon>Imitervirales</taxon>
        <taxon>Mimiviridae</taxon>
        <taxon>Klosneuvirinae</taxon>
        <taxon>Yasminevirus</taxon>
        <taxon>Yasminevirus saudimassiliense</taxon>
    </lineage>
</organism>
<keyword evidence="1" id="KW-0812">Transmembrane</keyword>
<sequence length="163" mass="19091">MNYDDQYFQQDLFMDQLMAPPPPVAEYGYASGYDNNGYDNGYDNSYTTEYVTTYTNDFDTGYSTSYDTVYTNDTPYLYPYPYWGWHGYNGWYDDRYPRSYSYSHYDGVTAVMLVVIMLFVIAVILMYMDDDGLCDTVYGTVLDPRCKKHVSNGNEDYLFCDQI</sequence>
<keyword evidence="1" id="KW-1133">Transmembrane helix</keyword>
<feature type="transmembrane region" description="Helical" evidence="1">
    <location>
        <begin position="105"/>
        <end position="128"/>
    </location>
</feature>
<name>A0A5K0U9M4_9VIRU</name>
<evidence type="ECO:0000313" key="3">
    <source>
        <dbReference type="Proteomes" id="UP000594342"/>
    </source>
</evidence>
<keyword evidence="3" id="KW-1185">Reference proteome</keyword>
<dbReference type="EMBL" id="UPSH01000001">
    <property type="protein sequence ID" value="VBB18162.1"/>
    <property type="molecule type" value="Genomic_DNA"/>
</dbReference>
<keyword evidence="1" id="KW-0472">Membrane</keyword>
<protein>
    <submittedName>
        <fullName evidence="2">Uncharacterized protein</fullName>
    </submittedName>
</protein>
<dbReference type="Proteomes" id="UP000594342">
    <property type="component" value="Unassembled WGS sequence"/>
</dbReference>
<gene>
    <name evidence="2" type="ORF">YASMINEVIRUS_625</name>
</gene>
<reference evidence="2 3" key="1">
    <citation type="submission" date="2018-10" db="EMBL/GenBank/DDBJ databases">
        <authorList>
            <consortium name="IHU Genomes"/>
        </authorList>
    </citation>
    <scope>NUCLEOTIDE SEQUENCE [LARGE SCALE GENOMIC DNA]</scope>
    <source>
        <strain evidence="2 3">A1</strain>
    </source>
</reference>
<comment type="caution">
    <text evidence="2">The sequence shown here is derived from an EMBL/GenBank/DDBJ whole genome shotgun (WGS) entry which is preliminary data.</text>
</comment>
<evidence type="ECO:0000313" key="2">
    <source>
        <dbReference type="EMBL" id="VBB18162.1"/>
    </source>
</evidence>
<accession>A0A5K0U9M4</accession>
<proteinExistence type="predicted"/>
<evidence type="ECO:0000256" key="1">
    <source>
        <dbReference type="SAM" id="Phobius"/>
    </source>
</evidence>